<organism evidence="9 10">
    <name type="scientific">Crenobacter caeni</name>
    <dbReference type="NCBI Taxonomy" id="2705474"/>
    <lineage>
        <taxon>Bacteria</taxon>
        <taxon>Pseudomonadati</taxon>
        <taxon>Pseudomonadota</taxon>
        <taxon>Betaproteobacteria</taxon>
        <taxon>Neisseriales</taxon>
        <taxon>Neisseriaceae</taxon>
        <taxon>Crenobacter</taxon>
    </lineage>
</organism>
<keyword evidence="4 5" id="KW-0413">Isomerase</keyword>
<dbReference type="CDD" id="cd06827">
    <property type="entry name" value="PLPDE_III_AR_proteobact"/>
    <property type="match status" value="1"/>
</dbReference>
<comment type="caution">
    <text evidence="9">The sequence shown here is derived from an EMBL/GenBank/DDBJ whole genome shotgun (WGS) entry which is preliminary data.</text>
</comment>
<accession>A0A6B2KS27</accession>
<feature type="binding site" evidence="5 7">
    <location>
        <position position="129"/>
    </location>
    <ligand>
        <name>substrate</name>
    </ligand>
</feature>
<reference evidence="9 10" key="1">
    <citation type="submission" date="2020-02" db="EMBL/GenBank/DDBJ databases">
        <authorList>
            <person name="Yang Z."/>
        </authorList>
    </citation>
    <scope>NUCLEOTIDE SEQUENCE [LARGE SCALE GENOMIC DNA]</scope>
    <source>
        <strain evidence="9 10">HX-7-9</strain>
    </source>
</reference>
<evidence type="ECO:0000256" key="3">
    <source>
        <dbReference type="ARBA" id="ARBA00022898"/>
    </source>
</evidence>
<feature type="domain" description="Alanine racemase C-terminal" evidence="8">
    <location>
        <begin position="230"/>
        <end position="353"/>
    </location>
</feature>
<evidence type="ECO:0000256" key="6">
    <source>
        <dbReference type="PIRSR" id="PIRSR600821-50"/>
    </source>
</evidence>
<dbReference type="AlphaFoldDB" id="A0A6B2KS27"/>
<dbReference type="NCBIfam" id="TIGR00492">
    <property type="entry name" value="alr"/>
    <property type="match status" value="1"/>
</dbReference>
<dbReference type="RefSeq" id="WP_163316256.1">
    <property type="nucleotide sequence ID" value="NZ_JAAGAA010000007.1"/>
</dbReference>
<dbReference type="GO" id="GO:0008784">
    <property type="term" value="F:alanine racemase activity"/>
    <property type="evidence" value="ECO:0007669"/>
    <property type="project" value="UniProtKB-UniRule"/>
</dbReference>
<comment type="function">
    <text evidence="5">Catalyzes the interconversion of L-alanine and D-alanine. May also act on other amino acids.</text>
</comment>
<dbReference type="UniPathway" id="UPA00042">
    <property type="reaction ID" value="UER00497"/>
</dbReference>
<dbReference type="Pfam" id="PF01168">
    <property type="entry name" value="Ala_racemase_N"/>
    <property type="match status" value="1"/>
</dbReference>
<gene>
    <name evidence="9" type="primary">alr</name>
    <name evidence="9" type="ORF">GZH52_09615</name>
</gene>
<dbReference type="GO" id="GO:0005829">
    <property type="term" value="C:cytosol"/>
    <property type="evidence" value="ECO:0007669"/>
    <property type="project" value="TreeGrafter"/>
</dbReference>
<protein>
    <recommendedName>
        <fullName evidence="5">Alanine racemase</fullName>
        <ecNumber evidence="5">5.1.1.1</ecNumber>
    </recommendedName>
</protein>
<dbReference type="InterPro" id="IPR009006">
    <property type="entry name" value="Ala_racemase/Decarboxylase_C"/>
</dbReference>
<dbReference type="Gene3D" id="2.40.37.10">
    <property type="entry name" value="Lyase, Ornithine Decarboxylase, Chain A, domain 1"/>
    <property type="match status" value="1"/>
</dbReference>
<feature type="active site" description="Proton acceptor; specific for L-alanine" evidence="5">
    <location>
        <position position="251"/>
    </location>
</feature>
<dbReference type="GO" id="GO:0030632">
    <property type="term" value="P:D-alanine biosynthetic process"/>
    <property type="evidence" value="ECO:0007669"/>
    <property type="project" value="UniProtKB-UniRule"/>
</dbReference>
<dbReference type="PRINTS" id="PR00992">
    <property type="entry name" value="ALARACEMASE"/>
</dbReference>
<dbReference type="Gene3D" id="3.20.20.10">
    <property type="entry name" value="Alanine racemase"/>
    <property type="match status" value="1"/>
</dbReference>
<keyword evidence="3 5" id="KW-0663">Pyridoxal phosphate</keyword>
<dbReference type="EMBL" id="JAAGAA010000007">
    <property type="protein sequence ID" value="NDV13056.1"/>
    <property type="molecule type" value="Genomic_DNA"/>
</dbReference>
<dbReference type="EC" id="5.1.1.1" evidence="5"/>
<dbReference type="InterPro" id="IPR001608">
    <property type="entry name" value="Ala_racemase_N"/>
</dbReference>
<dbReference type="FunFam" id="3.20.20.10:FF:000002">
    <property type="entry name" value="Alanine racemase"/>
    <property type="match status" value="1"/>
</dbReference>
<proteinExistence type="inferred from homology"/>
<comment type="similarity">
    <text evidence="5">Belongs to the alanine racemase family.</text>
</comment>
<evidence type="ECO:0000256" key="2">
    <source>
        <dbReference type="ARBA" id="ARBA00001933"/>
    </source>
</evidence>
<evidence type="ECO:0000313" key="9">
    <source>
        <dbReference type="EMBL" id="NDV13056.1"/>
    </source>
</evidence>
<dbReference type="SMART" id="SM01005">
    <property type="entry name" value="Ala_racemase_C"/>
    <property type="match status" value="1"/>
</dbReference>
<dbReference type="Pfam" id="PF00842">
    <property type="entry name" value="Ala_racemase_C"/>
    <property type="match status" value="1"/>
</dbReference>
<feature type="modified residue" description="N6-(pyridoxal phosphate)lysine" evidence="5 6">
    <location>
        <position position="33"/>
    </location>
</feature>
<comment type="catalytic activity">
    <reaction evidence="1 5">
        <text>L-alanine = D-alanine</text>
        <dbReference type="Rhea" id="RHEA:20249"/>
        <dbReference type="ChEBI" id="CHEBI:57416"/>
        <dbReference type="ChEBI" id="CHEBI:57972"/>
        <dbReference type="EC" id="5.1.1.1"/>
    </reaction>
</comment>
<sequence length="354" mass="37394">MRPLVAEIDLAALRDNYRLAKSLAGSRALAVVKANAYGHGAVACAEALSGLADGFAVACIEEALELRAAGVAAPILLLEGVFDADEYTLCAEQNLWCVVQGEPQLAMLEAASIPAPLTVWLKMDSGMHRAGFAPEAYARAYQRLSASGKVADIVKMSHFARADEPAVPMTHAQAELFDSVCRELPGEESLANSAALIAHPATRRAWSRPGIMLYGANPLPAGPWPALRPVMTLKSRVFGVREIAAGEPLGYGDNFVATRPTRVGLIACGYADGYPRLASTGSPLAVDGVRSRVIGRVSMDMLTVDLTDLPGAGLGSEVELWGNTVQVGEVAAHAGTIAYEVLCNVKRARRVYLG</sequence>
<feature type="binding site" evidence="5 7">
    <location>
        <position position="299"/>
    </location>
    <ligand>
        <name>substrate</name>
    </ligand>
</feature>
<comment type="cofactor">
    <cofactor evidence="2 5 6">
        <name>pyridoxal 5'-phosphate</name>
        <dbReference type="ChEBI" id="CHEBI:597326"/>
    </cofactor>
</comment>
<dbReference type="InterPro" id="IPR020622">
    <property type="entry name" value="Ala_racemase_pyridoxalP-BS"/>
</dbReference>
<dbReference type="GO" id="GO:0030170">
    <property type="term" value="F:pyridoxal phosphate binding"/>
    <property type="evidence" value="ECO:0007669"/>
    <property type="project" value="UniProtKB-UniRule"/>
</dbReference>
<evidence type="ECO:0000259" key="8">
    <source>
        <dbReference type="SMART" id="SM01005"/>
    </source>
</evidence>
<dbReference type="PANTHER" id="PTHR30511:SF0">
    <property type="entry name" value="ALANINE RACEMASE, CATABOLIC-RELATED"/>
    <property type="match status" value="1"/>
</dbReference>
<dbReference type="InterPro" id="IPR029066">
    <property type="entry name" value="PLP-binding_barrel"/>
</dbReference>
<evidence type="ECO:0000256" key="7">
    <source>
        <dbReference type="PIRSR" id="PIRSR600821-52"/>
    </source>
</evidence>
<evidence type="ECO:0000313" key="10">
    <source>
        <dbReference type="Proteomes" id="UP000482578"/>
    </source>
</evidence>
<dbReference type="Proteomes" id="UP000482578">
    <property type="component" value="Unassembled WGS sequence"/>
</dbReference>
<dbReference type="SUPFAM" id="SSF50621">
    <property type="entry name" value="Alanine racemase C-terminal domain-like"/>
    <property type="match status" value="1"/>
</dbReference>
<name>A0A6B2KS27_9NEIS</name>
<dbReference type="InterPro" id="IPR011079">
    <property type="entry name" value="Ala_racemase_C"/>
</dbReference>
<dbReference type="PANTHER" id="PTHR30511">
    <property type="entry name" value="ALANINE RACEMASE"/>
    <property type="match status" value="1"/>
</dbReference>
<dbReference type="SUPFAM" id="SSF51419">
    <property type="entry name" value="PLP-binding barrel"/>
    <property type="match status" value="1"/>
</dbReference>
<dbReference type="HAMAP" id="MF_01201">
    <property type="entry name" value="Ala_racemase"/>
    <property type="match status" value="1"/>
</dbReference>
<keyword evidence="10" id="KW-1185">Reference proteome</keyword>
<evidence type="ECO:0000256" key="4">
    <source>
        <dbReference type="ARBA" id="ARBA00023235"/>
    </source>
</evidence>
<dbReference type="InterPro" id="IPR000821">
    <property type="entry name" value="Ala_racemase"/>
</dbReference>
<comment type="pathway">
    <text evidence="5">Amino-acid biosynthesis; D-alanine biosynthesis; D-alanine from L-alanine: step 1/1.</text>
</comment>
<feature type="active site" description="Proton acceptor; specific for D-alanine" evidence="5">
    <location>
        <position position="33"/>
    </location>
</feature>
<dbReference type="PROSITE" id="PS00395">
    <property type="entry name" value="ALANINE_RACEMASE"/>
    <property type="match status" value="1"/>
</dbReference>
<evidence type="ECO:0000256" key="5">
    <source>
        <dbReference type="HAMAP-Rule" id="MF_01201"/>
    </source>
</evidence>
<evidence type="ECO:0000256" key="1">
    <source>
        <dbReference type="ARBA" id="ARBA00000316"/>
    </source>
</evidence>